<name>A0AAV4IHD3_9GAST</name>
<dbReference type="Proteomes" id="UP000762676">
    <property type="component" value="Unassembled WGS sequence"/>
</dbReference>
<proteinExistence type="predicted"/>
<accession>A0AAV4IHD3</accession>
<dbReference type="AlphaFoldDB" id="A0AAV4IHD3"/>
<reference evidence="1 2" key="1">
    <citation type="journal article" date="2021" name="Elife">
        <title>Chloroplast acquisition without the gene transfer in kleptoplastic sea slugs, Plakobranchus ocellatus.</title>
        <authorList>
            <person name="Maeda T."/>
            <person name="Takahashi S."/>
            <person name="Yoshida T."/>
            <person name="Shimamura S."/>
            <person name="Takaki Y."/>
            <person name="Nagai Y."/>
            <person name="Toyoda A."/>
            <person name="Suzuki Y."/>
            <person name="Arimoto A."/>
            <person name="Ishii H."/>
            <person name="Satoh N."/>
            <person name="Nishiyama T."/>
            <person name="Hasebe M."/>
            <person name="Maruyama T."/>
            <person name="Minagawa J."/>
            <person name="Obokata J."/>
            <person name="Shigenobu S."/>
        </authorList>
    </citation>
    <scope>NUCLEOTIDE SEQUENCE [LARGE SCALE GENOMIC DNA]</scope>
</reference>
<organism evidence="1 2">
    <name type="scientific">Elysia marginata</name>
    <dbReference type="NCBI Taxonomy" id="1093978"/>
    <lineage>
        <taxon>Eukaryota</taxon>
        <taxon>Metazoa</taxon>
        <taxon>Spiralia</taxon>
        <taxon>Lophotrochozoa</taxon>
        <taxon>Mollusca</taxon>
        <taxon>Gastropoda</taxon>
        <taxon>Heterobranchia</taxon>
        <taxon>Euthyneura</taxon>
        <taxon>Panpulmonata</taxon>
        <taxon>Sacoglossa</taxon>
        <taxon>Placobranchoidea</taxon>
        <taxon>Plakobranchidae</taxon>
        <taxon>Elysia</taxon>
    </lineage>
</organism>
<sequence length="232" mass="26993">MLEMLTRFMDKSSIHTMHVDLEIAMHSAIKRVLPNAKIKACQFHLAQAWFKKIQGLGLTPEYKDQDSDIGKWLRRFFALPVLPAEKVEESFVNFIMEDAPLDERCGRFADYILRNYIDSALSDFPHPDFPPEISTSTGTGNTKNSCESFHRYFGENFTSPNPNIYKFIEGLQNEQKIIIIKRQSIVNPVCKRKQKLRKERKKSELSRQYEEGELTCAEFLDQMSKRMLPAHL</sequence>
<keyword evidence="2" id="KW-1185">Reference proteome</keyword>
<dbReference type="EMBL" id="BMAT01013292">
    <property type="protein sequence ID" value="GFS09514.1"/>
    <property type="molecule type" value="Genomic_DNA"/>
</dbReference>
<protein>
    <submittedName>
        <fullName evidence="1">Autophagy-related protein 2</fullName>
    </submittedName>
</protein>
<evidence type="ECO:0000313" key="1">
    <source>
        <dbReference type="EMBL" id="GFS09514.1"/>
    </source>
</evidence>
<gene>
    <name evidence="1" type="ORF">ElyMa_006623400</name>
</gene>
<evidence type="ECO:0000313" key="2">
    <source>
        <dbReference type="Proteomes" id="UP000762676"/>
    </source>
</evidence>
<comment type="caution">
    <text evidence="1">The sequence shown here is derived from an EMBL/GenBank/DDBJ whole genome shotgun (WGS) entry which is preliminary data.</text>
</comment>